<protein>
    <recommendedName>
        <fullName evidence="3">Methyltransferase domain-containing protein</fullName>
    </recommendedName>
</protein>
<evidence type="ECO:0000313" key="2">
    <source>
        <dbReference type="Proteomes" id="UP000075714"/>
    </source>
</evidence>
<dbReference type="PANTHER" id="PTHR35276:SF1">
    <property type="entry name" value="TRNA (MNM(5)S(2)U34)-METHYLTRANSFERASE, CHLOROPLASTIC"/>
    <property type="match status" value="1"/>
</dbReference>
<evidence type="ECO:0000313" key="1">
    <source>
        <dbReference type="EMBL" id="KXZ52894.1"/>
    </source>
</evidence>
<proteinExistence type="predicted"/>
<accession>A0A150GSY6</accession>
<dbReference type="OrthoDB" id="2984at2759"/>
<dbReference type="Proteomes" id="UP000075714">
    <property type="component" value="Unassembled WGS sequence"/>
</dbReference>
<dbReference type="Gene3D" id="3.40.50.150">
    <property type="entry name" value="Vaccinia Virus protein VP39"/>
    <property type="match status" value="1"/>
</dbReference>
<sequence>MVLRPGDTAVDATCGNGHDTLFLAQAVGPSGHVHGFDIQEAALAATRERVGSGLPPGAAPRLALHATCHSRLQELAGSAVARVVAFNLGYLPGAGDKRIVTAASTTVAAVEAAFEVVMPGGLITILCYVGHPGGQEEYEAVRDLVAALSPSYW</sequence>
<comment type="caution">
    <text evidence="1">The sequence shown here is derived from an EMBL/GenBank/DDBJ whole genome shotgun (WGS) entry which is preliminary data.</text>
</comment>
<dbReference type="InterPro" id="IPR029063">
    <property type="entry name" value="SAM-dependent_MTases_sf"/>
</dbReference>
<dbReference type="SUPFAM" id="SSF53335">
    <property type="entry name" value="S-adenosyl-L-methionine-dependent methyltransferases"/>
    <property type="match status" value="1"/>
</dbReference>
<keyword evidence="2" id="KW-1185">Reference proteome</keyword>
<dbReference type="AlphaFoldDB" id="A0A150GSY6"/>
<dbReference type="STRING" id="33097.A0A150GSY6"/>
<dbReference type="InterPro" id="IPR010719">
    <property type="entry name" value="MnmM_MeTrfase"/>
</dbReference>
<name>A0A150GSY6_GONPE</name>
<dbReference type="PANTHER" id="PTHR35276">
    <property type="entry name" value="S-ADENOSYL-L-METHIONINE-DEPENDENT METHYLTRANSFERASES SUPERFAMILY PROTEIN"/>
    <property type="match status" value="1"/>
</dbReference>
<evidence type="ECO:0008006" key="3">
    <source>
        <dbReference type="Google" id="ProtNLM"/>
    </source>
</evidence>
<organism evidence="1 2">
    <name type="scientific">Gonium pectorale</name>
    <name type="common">Green alga</name>
    <dbReference type="NCBI Taxonomy" id="33097"/>
    <lineage>
        <taxon>Eukaryota</taxon>
        <taxon>Viridiplantae</taxon>
        <taxon>Chlorophyta</taxon>
        <taxon>core chlorophytes</taxon>
        <taxon>Chlorophyceae</taxon>
        <taxon>CS clade</taxon>
        <taxon>Chlamydomonadales</taxon>
        <taxon>Volvocaceae</taxon>
        <taxon>Gonium</taxon>
    </lineage>
</organism>
<dbReference type="EMBL" id="LSYV01000009">
    <property type="protein sequence ID" value="KXZ52894.1"/>
    <property type="molecule type" value="Genomic_DNA"/>
</dbReference>
<dbReference type="Pfam" id="PF06962">
    <property type="entry name" value="rRNA_methylase"/>
    <property type="match status" value="1"/>
</dbReference>
<gene>
    <name evidence="1" type="ORF">GPECTOR_8g274</name>
</gene>
<reference evidence="2" key="1">
    <citation type="journal article" date="2016" name="Nat. Commun.">
        <title>The Gonium pectorale genome demonstrates co-option of cell cycle regulation during the evolution of multicellularity.</title>
        <authorList>
            <person name="Hanschen E.R."/>
            <person name="Marriage T.N."/>
            <person name="Ferris P.J."/>
            <person name="Hamaji T."/>
            <person name="Toyoda A."/>
            <person name="Fujiyama A."/>
            <person name="Neme R."/>
            <person name="Noguchi H."/>
            <person name="Minakuchi Y."/>
            <person name="Suzuki M."/>
            <person name="Kawai-Toyooka H."/>
            <person name="Smith D.R."/>
            <person name="Sparks H."/>
            <person name="Anderson J."/>
            <person name="Bakaric R."/>
            <person name="Luria V."/>
            <person name="Karger A."/>
            <person name="Kirschner M.W."/>
            <person name="Durand P.M."/>
            <person name="Michod R.E."/>
            <person name="Nozaki H."/>
            <person name="Olson B.J."/>
        </authorList>
    </citation>
    <scope>NUCLEOTIDE SEQUENCE [LARGE SCALE GENOMIC DNA]</scope>
    <source>
        <strain evidence="2">NIES-2863</strain>
    </source>
</reference>